<evidence type="ECO:0000256" key="2">
    <source>
        <dbReference type="ARBA" id="ARBA00007664"/>
    </source>
</evidence>
<evidence type="ECO:0000259" key="11">
    <source>
        <dbReference type="SMART" id="SM00020"/>
    </source>
</evidence>
<evidence type="ECO:0000256" key="3">
    <source>
        <dbReference type="ARBA" id="ARBA00022525"/>
    </source>
</evidence>
<dbReference type="AlphaFoldDB" id="A0A8T2PAS8"/>
<dbReference type="EMBL" id="JAFBMS010000010">
    <property type="protein sequence ID" value="KAG9348826.1"/>
    <property type="molecule type" value="Genomic_DNA"/>
</dbReference>
<feature type="signal peptide" evidence="10">
    <location>
        <begin position="1"/>
        <end position="19"/>
    </location>
</feature>
<feature type="domain" description="Peptidase S1" evidence="11">
    <location>
        <begin position="125"/>
        <end position="355"/>
    </location>
</feature>
<evidence type="ECO:0000256" key="6">
    <source>
        <dbReference type="ARBA" id="ARBA00022801"/>
    </source>
</evidence>
<keyword evidence="6" id="KW-0378">Hydrolase</keyword>
<keyword evidence="7" id="KW-0720">Serine protease</keyword>
<dbReference type="Proteomes" id="UP000824540">
    <property type="component" value="Unassembled WGS sequence"/>
</dbReference>
<comment type="similarity">
    <text evidence="2">Belongs to the peptidase S1 family.</text>
</comment>
<dbReference type="InterPro" id="IPR009003">
    <property type="entry name" value="Peptidase_S1_PA"/>
</dbReference>
<keyword evidence="4" id="KW-0645">Protease</keyword>
<dbReference type="OrthoDB" id="10037376at2759"/>
<dbReference type="Gene3D" id="2.40.10.10">
    <property type="entry name" value="Trypsin-like serine proteases"/>
    <property type="match status" value="2"/>
</dbReference>
<name>A0A8T2PAS8_9TELE</name>
<dbReference type="Pfam" id="PF00089">
    <property type="entry name" value="Trypsin"/>
    <property type="match status" value="1"/>
</dbReference>
<evidence type="ECO:0000256" key="8">
    <source>
        <dbReference type="ARBA" id="ARBA00023180"/>
    </source>
</evidence>
<dbReference type="GO" id="GO:0006508">
    <property type="term" value="P:proteolysis"/>
    <property type="evidence" value="ECO:0007669"/>
    <property type="project" value="UniProtKB-KW"/>
</dbReference>
<dbReference type="SUPFAM" id="SSF50494">
    <property type="entry name" value="Trypsin-like serine proteases"/>
    <property type="match status" value="1"/>
</dbReference>
<proteinExistence type="inferred from homology"/>
<dbReference type="PANTHER" id="PTHR15462">
    <property type="entry name" value="SERINE PROTEASE"/>
    <property type="match status" value="1"/>
</dbReference>
<dbReference type="SMART" id="SM00020">
    <property type="entry name" value="Tryp_SPc"/>
    <property type="match status" value="1"/>
</dbReference>
<evidence type="ECO:0000256" key="5">
    <source>
        <dbReference type="ARBA" id="ARBA00022729"/>
    </source>
</evidence>
<comment type="subcellular location">
    <subcellularLocation>
        <location evidence="1">Secreted</location>
    </subcellularLocation>
</comment>
<organism evidence="12 13">
    <name type="scientific">Albula glossodonta</name>
    <name type="common">roundjaw bonefish</name>
    <dbReference type="NCBI Taxonomy" id="121402"/>
    <lineage>
        <taxon>Eukaryota</taxon>
        <taxon>Metazoa</taxon>
        <taxon>Chordata</taxon>
        <taxon>Craniata</taxon>
        <taxon>Vertebrata</taxon>
        <taxon>Euteleostomi</taxon>
        <taxon>Actinopterygii</taxon>
        <taxon>Neopterygii</taxon>
        <taxon>Teleostei</taxon>
        <taxon>Albuliformes</taxon>
        <taxon>Albulidae</taxon>
        <taxon>Albula</taxon>
    </lineage>
</organism>
<keyword evidence="5 10" id="KW-0732">Signal</keyword>
<dbReference type="GO" id="GO:0004252">
    <property type="term" value="F:serine-type endopeptidase activity"/>
    <property type="evidence" value="ECO:0007669"/>
    <property type="project" value="InterPro"/>
</dbReference>
<reference evidence="12" key="1">
    <citation type="thesis" date="2021" institute="BYU ScholarsArchive" country="Provo, UT, USA">
        <title>Applications of and Algorithms for Genome Assembly and Genomic Analyses with an Emphasis on Marine Teleosts.</title>
        <authorList>
            <person name="Pickett B.D."/>
        </authorList>
    </citation>
    <scope>NUCLEOTIDE SEQUENCE</scope>
    <source>
        <strain evidence="12">HI-2016</strain>
    </source>
</reference>
<dbReference type="InterPro" id="IPR043504">
    <property type="entry name" value="Peptidase_S1_PA_chymotrypsin"/>
</dbReference>
<dbReference type="InterPro" id="IPR050966">
    <property type="entry name" value="Glutamyl_endopeptidase"/>
</dbReference>
<evidence type="ECO:0000256" key="4">
    <source>
        <dbReference type="ARBA" id="ARBA00022670"/>
    </source>
</evidence>
<evidence type="ECO:0000313" key="12">
    <source>
        <dbReference type="EMBL" id="KAG9348826.1"/>
    </source>
</evidence>
<gene>
    <name evidence="12" type="ORF">JZ751_029143</name>
</gene>
<keyword evidence="13" id="KW-1185">Reference proteome</keyword>
<evidence type="ECO:0000256" key="1">
    <source>
        <dbReference type="ARBA" id="ARBA00004613"/>
    </source>
</evidence>
<evidence type="ECO:0000256" key="7">
    <source>
        <dbReference type="ARBA" id="ARBA00022825"/>
    </source>
</evidence>
<evidence type="ECO:0000313" key="13">
    <source>
        <dbReference type="Proteomes" id="UP000824540"/>
    </source>
</evidence>
<keyword evidence="3" id="KW-0964">Secreted</keyword>
<evidence type="ECO:0000256" key="9">
    <source>
        <dbReference type="ARBA" id="ARBA00040551"/>
    </source>
</evidence>
<comment type="caution">
    <text evidence="12">The sequence shown here is derived from an EMBL/GenBank/DDBJ whole genome shotgun (WGS) entry which is preliminary data.</text>
</comment>
<sequence length="365" mass="41064">MAVHVLSLLLLSCCACVQLERPPWRLQWPLLTVAQSWGTEKRSHTLSSTLCKPHCLTQASQSSYSNLSPLLSYQTPHSNDSLRRMAAGIHKLDSAPLSGSYPWYVLVPGLSRAKRQIYGLDGRFSILGRGFLMRFPFSAAVKVSSGCSGTLVGPRHVLTAAHCVHDGQGYVKGTHKLRVGLLKPWQTTTPHTQGSTAIGKFQWIRVKHIHVPKGWVTADSSEGDVAYDYALLELKRPHKRRYMQLGVAPPSHWLPGRRLQFSGFDDDREGQLVFRFCYAHEETADLVYQHCDAQPGASGSGVYVRLWQHSQQRWERRVIAVFSGHQWLDRNGAPQEFNVAVRITPLKYAQICYWIKGSYGDCREG</sequence>
<protein>
    <recommendedName>
        <fullName evidence="9">Serine protease 23</fullName>
    </recommendedName>
</protein>
<accession>A0A8T2PAS8</accession>
<dbReference type="PANTHER" id="PTHR15462:SF10">
    <property type="entry name" value="SERINE PROTEASE 23"/>
    <property type="match status" value="1"/>
</dbReference>
<dbReference type="InterPro" id="IPR018114">
    <property type="entry name" value="TRYPSIN_HIS"/>
</dbReference>
<keyword evidence="8" id="KW-0325">Glycoprotein</keyword>
<dbReference type="GO" id="GO:0005615">
    <property type="term" value="C:extracellular space"/>
    <property type="evidence" value="ECO:0007669"/>
    <property type="project" value="TreeGrafter"/>
</dbReference>
<dbReference type="InterPro" id="IPR001254">
    <property type="entry name" value="Trypsin_dom"/>
</dbReference>
<dbReference type="PROSITE" id="PS00134">
    <property type="entry name" value="TRYPSIN_HIS"/>
    <property type="match status" value="1"/>
</dbReference>
<feature type="chain" id="PRO_5035906948" description="Serine protease 23" evidence="10">
    <location>
        <begin position="20"/>
        <end position="365"/>
    </location>
</feature>
<evidence type="ECO:0000256" key="10">
    <source>
        <dbReference type="SAM" id="SignalP"/>
    </source>
</evidence>